<keyword evidence="3" id="KW-1185">Reference proteome</keyword>
<gene>
    <name evidence="2" type="ORF">MICPUCDRAFT_50629</name>
</gene>
<dbReference type="AlphaFoldDB" id="C1MIN0"/>
<dbReference type="InterPro" id="IPR025487">
    <property type="entry name" value="DUF4379"/>
</dbReference>
<evidence type="ECO:0000259" key="1">
    <source>
        <dbReference type="Pfam" id="PF14311"/>
    </source>
</evidence>
<dbReference type="EMBL" id="GG663735">
    <property type="protein sequence ID" value="EEH60946.1"/>
    <property type="molecule type" value="Genomic_DNA"/>
</dbReference>
<dbReference type="Proteomes" id="UP000001876">
    <property type="component" value="Unassembled WGS sequence"/>
</dbReference>
<sequence length="142" mass="16152">MARVALASSPWRPHATPALMGGMGSRLARVRRASAPCPPPHVRGRHATPDNNFLTWCEENFERGLLKEYVDPDRGPTEVTRGSHYRALWKCAACGYEWRAMVNNRTIHAQGMPGVLGPSRQLDEQLRRVVREERRAREETPR</sequence>
<dbReference type="GeneID" id="9680551"/>
<accession>C1MIN0</accession>
<name>C1MIN0_MICPC</name>
<dbReference type="Pfam" id="PF14311">
    <property type="entry name" value="DUF4379"/>
    <property type="match status" value="1"/>
</dbReference>
<feature type="domain" description="Treble clef zinc finger" evidence="1">
    <location>
        <begin position="65"/>
        <end position="111"/>
    </location>
</feature>
<dbReference type="KEGG" id="mpp:MICPUCDRAFT_50629"/>
<proteinExistence type="predicted"/>
<dbReference type="RefSeq" id="XP_003055694.1">
    <property type="nucleotide sequence ID" value="XM_003055648.1"/>
</dbReference>
<reference evidence="2 3" key="1">
    <citation type="journal article" date="2009" name="Science">
        <title>Green evolution and dynamic adaptations revealed by genomes of the marine picoeukaryotes Micromonas.</title>
        <authorList>
            <person name="Worden A.Z."/>
            <person name="Lee J.H."/>
            <person name="Mock T."/>
            <person name="Rouze P."/>
            <person name="Simmons M.P."/>
            <person name="Aerts A.L."/>
            <person name="Allen A.E."/>
            <person name="Cuvelier M.L."/>
            <person name="Derelle E."/>
            <person name="Everett M.V."/>
            <person name="Foulon E."/>
            <person name="Grimwood J."/>
            <person name="Gundlach H."/>
            <person name="Henrissat B."/>
            <person name="Napoli C."/>
            <person name="McDonald S.M."/>
            <person name="Parker M.S."/>
            <person name="Rombauts S."/>
            <person name="Salamov A."/>
            <person name="Von Dassow P."/>
            <person name="Badger J.H."/>
            <person name="Coutinho P.M."/>
            <person name="Demir E."/>
            <person name="Dubchak I."/>
            <person name="Gentemann C."/>
            <person name="Eikrem W."/>
            <person name="Gready J.E."/>
            <person name="John U."/>
            <person name="Lanier W."/>
            <person name="Lindquist E.A."/>
            <person name="Lucas S."/>
            <person name="Mayer K.F."/>
            <person name="Moreau H."/>
            <person name="Not F."/>
            <person name="Otillar R."/>
            <person name="Panaud O."/>
            <person name="Pangilinan J."/>
            <person name="Paulsen I."/>
            <person name="Piegu B."/>
            <person name="Poliakov A."/>
            <person name="Robbens S."/>
            <person name="Schmutz J."/>
            <person name="Toulza E."/>
            <person name="Wyss T."/>
            <person name="Zelensky A."/>
            <person name="Zhou K."/>
            <person name="Armbrust E.V."/>
            <person name="Bhattacharya D."/>
            <person name="Goodenough U.W."/>
            <person name="Van de Peer Y."/>
            <person name="Grigoriev I.V."/>
        </authorList>
    </citation>
    <scope>NUCLEOTIDE SEQUENCE [LARGE SCALE GENOMIC DNA]</scope>
    <source>
        <strain evidence="2 3">CCMP1545</strain>
    </source>
</reference>
<organism evidence="3">
    <name type="scientific">Micromonas pusilla (strain CCMP1545)</name>
    <name type="common">Picoplanktonic green alga</name>
    <dbReference type="NCBI Taxonomy" id="564608"/>
    <lineage>
        <taxon>Eukaryota</taxon>
        <taxon>Viridiplantae</taxon>
        <taxon>Chlorophyta</taxon>
        <taxon>Mamiellophyceae</taxon>
        <taxon>Mamiellales</taxon>
        <taxon>Mamiellaceae</taxon>
        <taxon>Micromonas</taxon>
    </lineage>
</organism>
<protein>
    <submittedName>
        <fullName evidence="2">Predicted protein</fullName>
    </submittedName>
</protein>
<evidence type="ECO:0000313" key="3">
    <source>
        <dbReference type="Proteomes" id="UP000001876"/>
    </source>
</evidence>
<evidence type="ECO:0000313" key="2">
    <source>
        <dbReference type="EMBL" id="EEH60946.1"/>
    </source>
</evidence>